<dbReference type="SUPFAM" id="SSF47954">
    <property type="entry name" value="Cyclin-like"/>
    <property type="match status" value="2"/>
</dbReference>
<dbReference type="SMART" id="SM00385">
    <property type="entry name" value="CYCLIN"/>
    <property type="match status" value="2"/>
</dbReference>
<dbReference type="Pfam" id="PF00134">
    <property type="entry name" value="Cyclin_N"/>
    <property type="match status" value="1"/>
</dbReference>
<dbReference type="EMBL" id="JAWIZZ010000045">
    <property type="protein sequence ID" value="KAK5779933.1"/>
    <property type="molecule type" value="Genomic_DNA"/>
</dbReference>
<evidence type="ECO:0000256" key="3">
    <source>
        <dbReference type="ARBA" id="ARBA00023306"/>
    </source>
</evidence>
<dbReference type="GO" id="GO:0044772">
    <property type="term" value="P:mitotic cell cycle phase transition"/>
    <property type="evidence" value="ECO:0007669"/>
    <property type="project" value="InterPro"/>
</dbReference>
<dbReference type="PIRSF" id="PIRSF001771">
    <property type="entry name" value="Cyclin_A_B_D_E"/>
    <property type="match status" value="1"/>
</dbReference>
<evidence type="ECO:0000259" key="6">
    <source>
        <dbReference type="SMART" id="SM01332"/>
    </source>
</evidence>
<dbReference type="InterPro" id="IPR046965">
    <property type="entry name" value="Cyclin_A/B-like"/>
</dbReference>
<comment type="caution">
    <text evidence="7">The sequence shown here is derived from an EMBL/GenBank/DDBJ whole genome shotgun (WGS) entry which is preliminary data.</text>
</comment>
<dbReference type="Proteomes" id="UP001306508">
    <property type="component" value="Unassembled WGS sequence"/>
</dbReference>
<dbReference type="InterPro" id="IPR039361">
    <property type="entry name" value="Cyclin"/>
</dbReference>
<dbReference type="FunFam" id="1.10.472.10:FF:000001">
    <property type="entry name" value="G2/mitotic-specific cyclin"/>
    <property type="match status" value="1"/>
</dbReference>
<feature type="domain" description="Cyclin C-terminal" evidence="6">
    <location>
        <begin position="381"/>
        <end position="496"/>
    </location>
</feature>
<keyword evidence="8" id="KW-1185">Reference proteome</keyword>
<protein>
    <recommendedName>
        <fullName evidence="9">Cyclin N-terminal domain-containing protein</fullName>
    </recommendedName>
</protein>
<dbReference type="CDD" id="cd20512">
    <property type="entry name" value="CYCLIN_CLBs_yeast_rpt2"/>
    <property type="match status" value="1"/>
</dbReference>
<evidence type="ECO:0000313" key="7">
    <source>
        <dbReference type="EMBL" id="KAK5779933.1"/>
    </source>
</evidence>
<sequence>MESKWRNNNIDAESKNLQADVSQDISMDKENQPAAENVSMKYNNHNNSIASNSTILSRATIGSNINHLSTTSSNRNSTSSFSGLHIPKHRTALSDVTSKVENKQKLIPENDGNYFSRKENIKLNNNEQHNQIYLDNENSRISTDVVDLDNSKDRSNNIHDKKWNKHQSGETYNRNITEIAAEQQRNEATISNEYSNVEEDDNNDVLRKPMQPRSDDVSKQMIDESYQKYYRSTPDPMDEDTYDVVMVSELSNDIFDYMKQLEEKYRPDPNYMHYQPNLKWSYRRILMDWIIEVHQRFHLLPETLYLTINIIDRFLSKSTIILDKFQLVGISALFIACKYEEIHCPTLKEIIYMLDGAYDRDGIIKAEKYIIDTLEFEIGWPGPMSFLRRISKADDYEYDIRTLAKYLLESTIMDSKLVSAQPSWLAAGAYFLSRVILGYNSWTQKHIYYSGYTQQQLIPLASLLIENCKDAPAHHNAIYEKYSHHRFGSCSQIVEKWITITEKKIREKSK</sequence>
<name>A0AAN7WH12_9SACH</name>
<keyword evidence="2 4" id="KW-0195">Cyclin</keyword>
<dbReference type="InterPro" id="IPR013763">
    <property type="entry name" value="Cyclin-like_dom"/>
</dbReference>
<dbReference type="AlphaFoldDB" id="A0AAN7WH12"/>
<feature type="domain" description="Cyclin-like" evidence="5">
    <location>
        <begin position="288"/>
        <end position="372"/>
    </location>
</feature>
<evidence type="ECO:0000256" key="1">
    <source>
        <dbReference type="ARBA" id="ARBA00022618"/>
    </source>
</evidence>
<dbReference type="PANTHER" id="PTHR10177">
    <property type="entry name" value="CYCLINS"/>
    <property type="match status" value="1"/>
</dbReference>
<reference evidence="8" key="1">
    <citation type="submission" date="2023-07" db="EMBL/GenBank/DDBJ databases">
        <title>A draft genome of Kazachstania heterogenica Y-27499.</title>
        <authorList>
            <person name="Donic C."/>
            <person name="Kralova J.S."/>
            <person name="Fidel L."/>
            <person name="Ben-Dor S."/>
            <person name="Jung S."/>
        </authorList>
    </citation>
    <scope>NUCLEOTIDE SEQUENCE [LARGE SCALE GENOMIC DNA]</scope>
    <source>
        <strain evidence="8">Y27499</strain>
    </source>
</reference>
<dbReference type="PROSITE" id="PS00292">
    <property type="entry name" value="CYCLINS"/>
    <property type="match status" value="1"/>
</dbReference>
<evidence type="ECO:0008006" key="9">
    <source>
        <dbReference type="Google" id="ProtNLM"/>
    </source>
</evidence>
<dbReference type="Gene3D" id="1.10.472.10">
    <property type="entry name" value="Cyclin-like"/>
    <property type="match status" value="2"/>
</dbReference>
<organism evidence="7 8">
    <name type="scientific">Arxiozyma heterogenica</name>
    <dbReference type="NCBI Taxonomy" id="278026"/>
    <lineage>
        <taxon>Eukaryota</taxon>
        <taxon>Fungi</taxon>
        <taxon>Dikarya</taxon>
        <taxon>Ascomycota</taxon>
        <taxon>Saccharomycotina</taxon>
        <taxon>Saccharomycetes</taxon>
        <taxon>Saccharomycetales</taxon>
        <taxon>Saccharomycetaceae</taxon>
        <taxon>Arxiozyma</taxon>
    </lineage>
</organism>
<evidence type="ECO:0000256" key="4">
    <source>
        <dbReference type="RuleBase" id="RU000383"/>
    </source>
</evidence>
<accession>A0AAN7WH12</accession>
<evidence type="ECO:0000313" key="8">
    <source>
        <dbReference type="Proteomes" id="UP001306508"/>
    </source>
</evidence>
<dbReference type="Pfam" id="PF02984">
    <property type="entry name" value="Cyclin_C"/>
    <property type="match status" value="1"/>
</dbReference>
<evidence type="ECO:0000259" key="5">
    <source>
        <dbReference type="SMART" id="SM00385"/>
    </source>
</evidence>
<dbReference type="GO" id="GO:0016538">
    <property type="term" value="F:cyclin-dependent protein serine/threonine kinase regulator activity"/>
    <property type="evidence" value="ECO:0007669"/>
    <property type="project" value="InterPro"/>
</dbReference>
<dbReference type="InterPro" id="IPR006671">
    <property type="entry name" value="Cyclin_N"/>
</dbReference>
<feature type="domain" description="Cyclin-like" evidence="5">
    <location>
        <begin position="385"/>
        <end position="466"/>
    </location>
</feature>
<gene>
    <name evidence="7" type="ORF">RI543_002472</name>
</gene>
<dbReference type="GO" id="GO:0051301">
    <property type="term" value="P:cell division"/>
    <property type="evidence" value="ECO:0007669"/>
    <property type="project" value="UniProtKB-KW"/>
</dbReference>
<evidence type="ECO:0000256" key="2">
    <source>
        <dbReference type="ARBA" id="ARBA00023127"/>
    </source>
</evidence>
<keyword evidence="3" id="KW-0131">Cell cycle</keyword>
<proteinExistence type="inferred from homology"/>
<keyword evidence="1" id="KW-0132">Cell division</keyword>
<dbReference type="InterPro" id="IPR004367">
    <property type="entry name" value="Cyclin_C-dom"/>
</dbReference>
<dbReference type="InterPro" id="IPR048258">
    <property type="entry name" value="Cyclins_cyclin-box"/>
</dbReference>
<comment type="similarity">
    <text evidence="4">Belongs to the cyclin family.</text>
</comment>
<dbReference type="SMART" id="SM01332">
    <property type="entry name" value="Cyclin_C"/>
    <property type="match status" value="1"/>
</dbReference>
<dbReference type="InterPro" id="IPR036915">
    <property type="entry name" value="Cyclin-like_sf"/>
</dbReference>